<gene>
    <name evidence="1" type="ORF">Gorai_001848</name>
</gene>
<sequence>MVALIMIAGIYSSSDASLIGISQLQALVKHTTLFQHLKDGIIWRHDPKGQFSVQKLSAILLHSDNGNTFKTIWSIAVPPKVQSFIWMVLIDRIPSMSFLIQSPEQSLCSMDSKWLPPPLGYLKLNVDASVKGNYSGCGGSLRGPNGSILALFPAAATNTCGVCGAELSAIKMALELFVNAGKFESHGLLIESTDLEILLILSSTSLEKRNVSTCSFG</sequence>
<organism evidence="1 2">
    <name type="scientific">Gossypium raimondii</name>
    <name type="common">Peruvian cotton</name>
    <name type="synonym">Gossypium klotzschianum subsp. raimondii</name>
    <dbReference type="NCBI Taxonomy" id="29730"/>
    <lineage>
        <taxon>Eukaryota</taxon>
        <taxon>Viridiplantae</taxon>
        <taxon>Streptophyta</taxon>
        <taxon>Embryophyta</taxon>
        <taxon>Tracheophyta</taxon>
        <taxon>Spermatophyta</taxon>
        <taxon>Magnoliopsida</taxon>
        <taxon>eudicotyledons</taxon>
        <taxon>Gunneridae</taxon>
        <taxon>Pentapetalae</taxon>
        <taxon>rosids</taxon>
        <taxon>malvids</taxon>
        <taxon>Malvales</taxon>
        <taxon>Malvaceae</taxon>
        <taxon>Malvoideae</taxon>
        <taxon>Gossypium</taxon>
    </lineage>
</organism>
<evidence type="ECO:0000313" key="2">
    <source>
        <dbReference type="Proteomes" id="UP000593578"/>
    </source>
</evidence>
<accession>A0A7J8PHL4</accession>
<evidence type="ECO:0000313" key="1">
    <source>
        <dbReference type="EMBL" id="MBA0588757.1"/>
    </source>
</evidence>
<name>A0A7J8PHL4_GOSRA</name>
<protein>
    <recommendedName>
        <fullName evidence="3">RNase H type-1 domain-containing protein</fullName>
    </recommendedName>
</protein>
<feature type="non-terminal residue" evidence="1">
    <location>
        <position position="217"/>
    </location>
</feature>
<proteinExistence type="predicted"/>
<evidence type="ECO:0008006" key="3">
    <source>
        <dbReference type="Google" id="ProtNLM"/>
    </source>
</evidence>
<reference evidence="1 2" key="1">
    <citation type="journal article" date="2019" name="Genome Biol. Evol.">
        <title>Insights into the evolution of the New World diploid cottons (Gossypium, subgenus Houzingenia) based on genome sequencing.</title>
        <authorList>
            <person name="Grover C.E."/>
            <person name="Arick M.A. 2nd"/>
            <person name="Thrash A."/>
            <person name="Conover J.L."/>
            <person name="Sanders W.S."/>
            <person name="Peterson D.G."/>
            <person name="Frelichowski J.E."/>
            <person name="Scheffler J.A."/>
            <person name="Scheffler B.E."/>
            <person name="Wendel J.F."/>
        </authorList>
    </citation>
    <scope>NUCLEOTIDE SEQUENCE [LARGE SCALE GENOMIC DNA]</scope>
    <source>
        <strain evidence="1">8</strain>
        <tissue evidence="1">Leaf</tissue>
    </source>
</reference>
<comment type="caution">
    <text evidence="1">The sequence shown here is derived from an EMBL/GenBank/DDBJ whole genome shotgun (WGS) entry which is preliminary data.</text>
</comment>
<dbReference type="EMBL" id="JABEZZ010000006">
    <property type="protein sequence ID" value="MBA0588757.1"/>
    <property type="molecule type" value="Genomic_DNA"/>
</dbReference>
<dbReference type="AlphaFoldDB" id="A0A7J8PHL4"/>
<dbReference type="Proteomes" id="UP000593578">
    <property type="component" value="Unassembled WGS sequence"/>
</dbReference>